<reference evidence="6" key="1">
    <citation type="journal article" date="2016" name="Genome Announc.">
        <title>Draft Genome Sequence of the Syntrophic Lactate-Degrading Bacterium Tepidanaerobacter syntrophicus JLT.</title>
        <authorList>
            <person name="Matsuura N."/>
            <person name="Ohashi A."/>
            <person name="Tourlousse D.M."/>
            <person name="Sekiguchi Y."/>
        </authorList>
    </citation>
    <scope>NUCLEOTIDE SEQUENCE [LARGE SCALE GENOMIC DNA]</scope>
    <source>
        <strain evidence="6">JL</strain>
    </source>
</reference>
<evidence type="ECO:0000256" key="3">
    <source>
        <dbReference type="ARBA" id="ARBA00022827"/>
    </source>
</evidence>
<dbReference type="InterPro" id="IPR041575">
    <property type="entry name" value="Rubredoxin_C"/>
</dbReference>
<comment type="cofactor">
    <cofactor evidence="1">
        <name>FAD</name>
        <dbReference type="ChEBI" id="CHEBI:57692"/>
    </cofactor>
</comment>
<dbReference type="PRINTS" id="PR00411">
    <property type="entry name" value="PNDRDTASEI"/>
</dbReference>
<dbReference type="InterPro" id="IPR036188">
    <property type="entry name" value="FAD/NAD-bd_sf"/>
</dbReference>
<dbReference type="InterPro" id="IPR016156">
    <property type="entry name" value="FAD/NAD-linked_Rdtase_dimer_sf"/>
</dbReference>
<dbReference type="Proteomes" id="UP000062160">
    <property type="component" value="Unassembled WGS sequence"/>
</dbReference>
<keyword evidence="2" id="KW-0285">Flavoprotein</keyword>
<gene>
    <name evidence="6" type="ORF">TSYNT_7438</name>
</gene>
<feature type="domain" description="FAD/NAD(P)-binding" evidence="4">
    <location>
        <begin position="5"/>
        <end position="294"/>
    </location>
</feature>
<sequence>MTDPVVIIGNGIAAVSAAEAFRENDRGTPVIILSGEPYYAYYRMWLSSLLGEPLDLDKLYIHKPEWYAELNIDVWLNCRAESLDTENCTVLSDNGKTIKYSKLLLANGSSPFIPPVAGNDLTGVFSIRSLDDVKKVNEYISDKENGIVVGGGVLGLEVAWSLANKGKKVSVIEGSPYILSKQVDETASHLLMALGEKAGINFVTNGKLTEIIGENGKVTSIQLEGKIMPAEFVVFSTGVRSNIGLVKNTPIKVGRGVQVNEYMQTSVENVYAAGDIAEYKGQVYGIWPVAREQGKTAGLNMAGKQVHYNEVVPSNYLKVFGVELYSVGDLCKDGKPFDSIKKLDKENNKYSIIFIRDSKPVGAVLFGDTKPAMKISKAIKSNLEIPEEIIRNNDFEGLLAMLQ</sequence>
<evidence type="ECO:0000313" key="7">
    <source>
        <dbReference type="Proteomes" id="UP000062160"/>
    </source>
</evidence>
<evidence type="ECO:0000259" key="5">
    <source>
        <dbReference type="Pfam" id="PF18267"/>
    </source>
</evidence>
<dbReference type="PANTHER" id="PTHR43429">
    <property type="entry name" value="PYRIDINE NUCLEOTIDE-DISULFIDE OXIDOREDUCTASE DOMAIN-CONTAINING"/>
    <property type="match status" value="1"/>
</dbReference>
<dbReference type="Gene3D" id="3.50.50.60">
    <property type="entry name" value="FAD/NAD(P)-binding domain"/>
    <property type="match status" value="2"/>
</dbReference>
<dbReference type="STRING" id="224999.GCA_001485475_01432"/>
<dbReference type="PRINTS" id="PR00368">
    <property type="entry name" value="FADPNR"/>
</dbReference>
<dbReference type="OrthoDB" id="9807946at2"/>
<keyword evidence="3" id="KW-0274">FAD</keyword>
<organism evidence="6">
    <name type="scientific">Tepidanaerobacter syntrophicus</name>
    <dbReference type="NCBI Taxonomy" id="224999"/>
    <lineage>
        <taxon>Bacteria</taxon>
        <taxon>Bacillati</taxon>
        <taxon>Bacillota</taxon>
        <taxon>Clostridia</taxon>
        <taxon>Thermosediminibacterales</taxon>
        <taxon>Tepidanaerobacteraceae</taxon>
        <taxon>Tepidanaerobacter</taxon>
    </lineage>
</organism>
<dbReference type="InterPro" id="IPR023753">
    <property type="entry name" value="FAD/NAD-binding_dom"/>
</dbReference>
<dbReference type="AlphaFoldDB" id="A0A0U9HQV2"/>
<evidence type="ECO:0000313" key="6">
    <source>
        <dbReference type="EMBL" id="GAQ25415.1"/>
    </source>
</evidence>
<protein>
    <submittedName>
        <fullName evidence="6">Nitrite reductase (NADH) large subunit</fullName>
    </submittedName>
</protein>
<dbReference type="InterPro" id="IPR050260">
    <property type="entry name" value="FAD-bd_OxRdtase"/>
</dbReference>
<dbReference type="PANTHER" id="PTHR43429:SF3">
    <property type="entry name" value="NITRITE REDUCTASE [NAD(P)H]"/>
    <property type="match status" value="1"/>
</dbReference>
<dbReference type="Gene3D" id="3.30.390.30">
    <property type="match status" value="1"/>
</dbReference>
<accession>A0A0U9HQV2</accession>
<dbReference type="Pfam" id="PF07992">
    <property type="entry name" value="Pyr_redox_2"/>
    <property type="match status" value="1"/>
</dbReference>
<dbReference type="EMBL" id="DF977001">
    <property type="protein sequence ID" value="GAQ25415.1"/>
    <property type="molecule type" value="Genomic_DNA"/>
</dbReference>
<evidence type="ECO:0000259" key="4">
    <source>
        <dbReference type="Pfam" id="PF07992"/>
    </source>
</evidence>
<dbReference type="SUPFAM" id="SSF51905">
    <property type="entry name" value="FAD/NAD(P)-binding domain"/>
    <property type="match status" value="2"/>
</dbReference>
<name>A0A0U9HQV2_9FIRM</name>
<feature type="domain" description="NADH-rubredoxin oxidoreductase C-terminal" evidence="5">
    <location>
        <begin position="313"/>
        <end position="382"/>
    </location>
</feature>
<dbReference type="RefSeq" id="WP_059032800.1">
    <property type="nucleotide sequence ID" value="NZ_BSDN01000011.1"/>
</dbReference>
<evidence type="ECO:0000256" key="1">
    <source>
        <dbReference type="ARBA" id="ARBA00001974"/>
    </source>
</evidence>
<dbReference type="Pfam" id="PF18267">
    <property type="entry name" value="Rubredoxin_C"/>
    <property type="match status" value="1"/>
</dbReference>
<dbReference type="GO" id="GO:0016491">
    <property type="term" value="F:oxidoreductase activity"/>
    <property type="evidence" value="ECO:0007669"/>
    <property type="project" value="InterPro"/>
</dbReference>
<keyword evidence="7" id="KW-1185">Reference proteome</keyword>
<evidence type="ECO:0000256" key="2">
    <source>
        <dbReference type="ARBA" id="ARBA00022630"/>
    </source>
</evidence>
<proteinExistence type="predicted"/>